<dbReference type="EMBL" id="UINC01126070">
    <property type="protein sequence ID" value="SVD04321.1"/>
    <property type="molecule type" value="Genomic_DNA"/>
</dbReference>
<gene>
    <name evidence="8" type="ORF">METZ01_LOCUS357175</name>
</gene>
<protein>
    <recommendedName>
        <fullName evidence="7">ABC-2 type transporter transmembrane domain-containing protein</fullName>
    </recommendedName>
</protein>
<keyword evidence="3 6" id="KW-0812">Transmembrane</keyword>
<dbReference type="InterPro" id="IPR051449">
    <property type="entry name" value="ABC-2_transporter_component"/>
</dbReference>
<evidence type="ECO:0000256" key="3">
    <source>
        <dbReference type="ARBA" id="ARBA00022692"/>
    </source>
</evidence>
<evidence type="ECO:0000256" key="4">
    <source>
        <dbReference type="ARBA" id="ARBA00022989"/>
    </source>
</evidence>
<evidence type="ECO:0000256" key="1">
    <source>
        <dbReference type="ARBA" id="ARBA00004651"/>
    </source>
</evidence>
<feature type="transmembrane region" description="Helical" evidence="6">
    <location>
        <begin position="135"/>
        <end position="158"/>
    </location>
</feature>
<accession>A0A382S602</accession>
<evidence type="ECO:0000256" key="2">
    <source>
        <dbReference type="ARBA" id="ARBA00022475"/>
    </source>
</evidence>
<dbReference type="AlphaFoldDB" id="A0A382S602"/>
<evidence type="ECO:0000256" key="5">
    <source>
        <dbReference type="ARBA" id="ARBA00023136"/>
    </source>
</evidence>
<dbReference type="PANTHER" id="PTHR30294:SF38">
    <property type="entry name" value="TRANSPORT PERMEASE PROTEIN"/>
    <property type="match status" value="1"/>
</dbReference>
<dbReference type="GO" id="GO:0140359">
    <property type="term" value="F:ABC-type transporter activity"/>
    <property type="evidence" value="ECO:0007669"/>
    <property type="project" value="InterPro"/>
</dbReference>
<keyword evidence="2" id="KW-1003">Cell membrane</keyword>
<comment type="subcellular location">
    <subcellularLocation>
        <location evidence="1">Cell membrane</location>
        <topology evidence="1">Multi-pass membrane protein</topology>
    </subcellularLocation>
</comment>
<dbReference type="GO" id="GO:0005886">
    <property type="term" value="C:plasma membrane"/>
    <property type="evidence" value="ECO:0007669"/>
    <property type="project" value="UniProtKB-SubCell"/>
</dbReference>
<feature type="transmembrane region" description="Helical" evidence="6">
    <location>
        <begin position="179"/>
        <end position="201"/>
    </location>
</feature>
<dbReference type="PANTHER" id="PTHR30294">
    <property type="entry name" value="MEMBRANE COMPONENT OF ABC TRANSPORTER YHHJ-RELATED"/>
    <property type="match status" value="1"/>
</dbReference>
<keyword evidence="5 6" id="KW-0472">Membrane</keyword>
<reference evidence="8" key="1">
    <citation type="submission" date="2018-05" db="EMBL/GenBank/DDBJ databases">
        <authorList>
            <person name="Lanie J.A."/>
            <person name="Ng W.-L."/>
            <person name="Kazmierczak K.M."/>
            <person name="Andrzejewski T.M."/>
            <person name="Davidsen T.M."/>
            <person name="Wayne K.J."/>
            <person name="Tettelin H."/>
            <person name="Glass J.I."/>
            <person name="Rusch D."/>
            <person name="Podicherti R."/>
            <person name="Tsui H.-C.T."/>
            <person name="Winkler M.E."/>
        </authorList>
    </citation>
    <scope>NUCLEOTIDE SEQUENCE</scope>
</reference>
<evidence type="ECO:0000259" key="7">
    <source>
        <dbReference type="Pfam" id="PF12698"/>
    </source>
</evidence>
<proteinExistence type="predicted"/>
<sequence>MFGFIVLMPALQILLFGWAIGGTPTDLSVVVVDDGPAEQSAIFVGHLEGGDTLLVTIEDSMDVANASVESGDSWAVIHLLPDGTISLVLDNSNQQVTNTILLEVRDAMQEATGGQLPLDIADPIYGERDPSFIDFLAPGIMTLVCFMFSTILTTMTFVGERHDGTLDRIFAAGTQPSEVLLGHLGAFSIILIGQVTVVIGIA</sequence>
<dbReference type="Pfam" id="PF12698">
    <property type="entry name" value="ABC2_membrane_3"/>
    <property type="match status" value="1"/>
</dbReference>
<feature type="domain" description="ABC-2 type transporter transmembrane" evidence="7">
    <location>
        <begin position="4"/>
        <end position="201"/>
    </location>
</feature>
<evidence type="ECO:0000313" key="8">
    <source>
        <dbReference type="EMBL" id="SVD04321.1"/>
    </source>
</evidence>
<evidence type="ECO:0000256" key="6">
    <source>
        <dbReference type="SAM" id="Phobius"/>
    </source>
</evidence>
<keyword evidence="4 6" id="KW-1133">Transmembrane helix</keyword>
<organism evidence="8">
    <name type="scientific">marine metagenome</name>
    <dbReference type="NCBI Taxonomy" id="408172"/>
    <lineage>
        <taxon>unclassified sequences</taxon>
        <taxon>metagenomes</taxon>
        <taxon>ecological metagenomes</taxon>
    </lineage>
</organism>
<name>A0A382S602_9ZZZZ</name>
<feature type="non-terminal residue" evidence="8">
    <location>
        <position position="202"/>
    </location>
</feature>
<dbReference type="InterPro" id="IPR013525">
    <property type="entry name" value="ABC2_TM"/>
</dbReference>